<feature type="compositionally biased region" description="Low complexity" evidence="1">
    <location>
        <begin position="453"/>
        <end position="467"/>
    </location>
</feature>
<sequence length="551" mass="61648">MKYQLYNYIKAVIKGLRWSFFDIELLAALDRLYRNERQRLAEVSTKKAQLTIAISASKPSPQPLLEPSISPLNTSSTTTSNPSTREAPESDRPKKKRKKYQVNQDLLETVTTTNVTKDGTQTLNVASLLAATIDTTSISKTEAGNNMLLSRGGSPSYPSGYPLVRACQRGDIDMVRLLLSHGAPPEVKALRWACVEEHDEVLDIFLEVGVKPDQECLKRCVEMGKFKMTNRLLELGVYPAYASYKAINSGDNTRLTAWLMYWSVMGIFSLAEFVLDTFVFWFPFYYEVKVLFVLWMVLPQTQGSIYLYQAFIDPYLTQHEREIDQTLKDIQKRAMAMGMQYIKQAIQLIQNLLLDLYKKSQSQAGVSSMTDKDSSTDRSVPYDTVPQHDTTSHPATDPNIMHPPAQGYFSWAYHVVSPKLAAAAIMASEKIAQRIPARPLPQTPVNLYSARATSPSPTTSTDSSSSHESSHSSHTENMLGIRTTSVSTTERSQLELLSSRLDRASQSTAVESTKQTGPLRYRKISLYEDEEMEDNTPTTSAASGGHVSERS</sequence>
<proteinExistence type="predicted"/>
<keyword evidence="4" id="KW-1185">Reference proteome</keyword>
<dbReference type="SUPFAM" id="SSF48403">
    <property type="entry name" value="Ankyrin repeat"/>
    <property type="match status" value="1"/>
</dbReference>
<dbReference type="InterPro" id="IPR036770">
    <property type="entry name" value="Ankyrin_rpt-contain_sf"/>
</dbReference>
<dbReference type="GO" id="GO:0016020">
    <property type="term" value="C:membrane"/>
    <property type="evidence" value="ECO:0007669"/>
    <property type="project" value="TreeGrafter"/>
</dbReference>
<dbReference type="Pfam" id="PF03134">
    <property type="entry name" value="TB2_DP1_HVA22"/>
    <property type="match status" value="1"/>
</dbReference>
<evidence type="ECO:0008006" key="5">
    <source>
        <dbReference type="Google" id="ProtNLM"/>
    </source>
</evidence>
<dbReference type="InterPro" id="IPR004345">
    <property type="entry name" value="TB2_DP1_HVA22"/>
</dbReference>
<dbReference type="Proteomes" id="UP000726737">
    <property type="component" value="Unassembled WGS sequence"/>
</dbReference>
<feature type="region of interest" description="Disordered" evidence="1">
    <location>
        <begin position="498"/>
        <end position="551"/>
    </location>
</feature>
<dbReference type="AlphaFoldDB" id="A0A9P6U1N4"/>
<keyword evidence="2" id="KW-0812">Transmembrane</keyword>
<organism evidence="3 4">
    <name type="scientific">Mortierella polycephala</name>
    <dbReference type="NCBI Taxonomy" id="41804"/>
    <lineage>
        <taxon>Eukaryota</taxon>
        <taxon>Fungi</taxon>
        <taxon>Fungi incertae sedis</taxon>
        <taxon>Mucoromycota</taxon>
        <taxon>Mortierellomycotina</taxon>
        <taxon>Mortierellomycetes</taxon>
        <taxon>Mortierellales</taxon>
        <taxon>Mortierellaceae</taxon>
        <taxon>Mortierella</taxon>
    </lineage>
</organism>
<feature type="compositionally biased region" description="Polar residues" evidence="1">
    <location>
        <begin position="504"/>
        <end position="516"/>
    </location>
</feature>
<dbReference type="Pfam" id="PF00023">
    <property type="entry name" value="Ank"/>
    <property type="match status" value="1"/>
</dbReference>
<dbReference type="GO" id="GO:0071786">
    <property type="term" value="P:endoplasmic reticulum tubular network organization"/>
    <property type="evidence" value="ECO:0007669"/>
    <property type="project" value="TreeGrafter"/>
</dbReference>
<keyword evidence="2" id="KW-1133">Transmembrane helix</keyword>
<name>A0A9P6U1N4_9FUNG</name>
<feature type="region of interest" description="Disordered" evidence="1">
    <location>
        <begin position="366"/>
        <end position="401"/>
    </location>
</feature>
<evidence type="ECO:0000313" key="3">
    <source>
        <dbReference type="EMBL" id="KAG0255333.1"/>
    </source>
</evidence>
<accession>A0A9P6U1N4</accession>
<dbReference type="GO" id="GO:0071782">
    <property type="term" value="C:endoplasmic reticulum tubular network"/>
    <property type="evidence" value="ECO:0007669"/>
    <property type="project" value="TreeGrafter"/>
</dbReference>
<evidence type="ECO:0000313" key="4">
    <source>
        <dbReference type="Proteomes" id="UP000726737"/>
    </source>
</evidence>
<feature type="region of interest" description="Disordered" evidence="1">
    <location>
        <begin position="58"/>
        <end position="103"/>
    </location>
</feature>
<feature type="transmembrane region" description="Helical" evidence="2">
    <location>
        <begin position="255"/>
        <end position="274"/>
    </location>
</feature>
<dbReference type="InterPro" id="IPR002110">
    <property type="entry name" value="Ankyrin_rpt"/>
</dbReference>
<feature type="compositionally biased region" description="Low complexity" evidence="1">
    <location>
        <begin position="70"/>
        <end position="84"/>
    </location>
</feature>
<evidence type="ECO:0000256" key="1">
    <source>
        <dbReference type="SAM" id="MobiDB-lite"/>
    </source>
</evidence>
<dbReference type="PANTHER" id="PTHR12300">
    <property type="entry name" value="HVA22-LIKE PROTEINS"/>
    <property type="match status" value="1"/>
</dbReference>
<dbReference type="PANTHER" id="PTHR12300:SF117">
    <property type="entry name" value="LP05237P-RELATED"/>
    <property type="match status" value="1"/>
</dbReference>
<comment type="caution">
    <text evidence="3">The sequence shown here is derived from an EMBL/GenBank/DDBJ whole genome shotgun (WGS) entry which is preliminary data.</text>
</comment>
<dbReference type="EMBL" id="JAAAJA010000355">
    <property type="protein sequence ID" value="KAG0255333.1"/>
    <property type="molecule type" value="Genomic_DNA"/>
</dbReference>
<reference evidence="3" key="1">
    <citation type="journal article" date="2020" name="Fungal Divers.">
        <title>Resolving the Mortierellaceae phylogeny through synthesis of multi-gene phylogenetics and phylogenomics.</title>
        <authorList>
            <person name="Vandepol N."/>
            <person name="Liber J."/>
            <person name="Desiro A."/>
            <person name="Na H."/>
            <person name="Kennedy M."/>
            <person name="Barry K."/>
            <person name="Grigoriev I.V."/>
            <person name="Miller A.N."/>
            <person name="O'Donnell K."/>
            <person name="Stajich J.E."/>
            <person name="Bonito G."/>
        </authorList>
    </citation>
    <scope>NUCLEOTIDE SEQUENCE</scope>
    <source>
        <strain evidence="3">KOD948</strain>
    </source>
</reference>
<dbReference type="OrthoDB" id="434647at2759"/>
<protein>
    <recommendedName>
        <fullName evidence="5">Protein YOP1</fullName>
    </recommendedName>
</protein>
<dbReference type="Gene3D" id="1.25.40.20">
    <property type="entry name" value="Ankyrin repeat-containing domain"/>
    <property type="match status" value="1"/>
</dbReference>
<keyword evidence="2" id="KW-0472">Membrane</keyword>
<gene>
    <name evidence="3" type="ORF">BG011_005196</name>
</gene>
<feature type="region of interest" description="Disordered" evidence="1">
    <location>
        <begin position="447"/>
        <end position="478"/>
    </location>
</feature>
<evidence type="ECO:0000256" key="2">
    <source>
        <dbReference type="SAM" id="Phobius"/>
    </source>
</evidence>